<dbReference type="GO" id="GO:0003743">
    <property type="term" value="F:translation initiation factor activity"/>
    <property type="evidence" value="ECO:0007669"/>
    <property type="project" value="UniProtKB-KW"/>
</dbReference>
<keyword evidence="1" id="KW-0648">Protein biosynthesis</keyword>
<organism evidence="1 2">
    <name type="scientific">Frankliniella fusca</name>
    <dbReference type="NCBI Taxonomy" id="407009"/>
    <lineage>
        <taxon>Eukaryota</taxon>
        <taxon>Metazoa</taxon>
        <taxon>Ecdysozoa</taxon>
        <taxon>Arthropoda</taxon>
        <taxon>Hexapoda</taxon>
        <taxon>Insecta</taxon>
        <taxon>Pterygota</taxon>
        <taxon>Neoptera</taxon>
        <taxon>Paraneoptera</taxon>
        <taxon>Thysanoptera</taxon>
        <taxon>Terebrantia</taxon>
        <taxon>Thripoidea</taxon>
        <taxon>Thripidae</taxon>
        <taxon>Frankliniella</taxon>
    </lineage>
</organism>
<gene>
    <name evidence="1" type="ORF">KUF71_015470</name>
</gene>
<keyword evidence="2" id="KW-1185">Reference proteome</keyword>
<dbReference type="Proteomes" id="UP001219518">
    <property type="component" value="Unassembled WGS sequence"/>
</dbReference>
<dbReference type="SUPFAM" id="SSF55200">
    <property type="entry name" value="Translation initiation factor IF3, C-terminal domain"/>
    <property type="match status" value="1"/>
</dbReference>
<comment type="caution">
    <text evidence="1">The sequence shown here is derived from an EMBL/GenBank/DDBJ whole genome shotgun (WGS) entry which is preliminary data.</text>
</comment>
<reference evidence="1" key="1">
    <citation type="submission" date="2021-07" db="EMBL/GenBank/DDBJ databases">
        <authorList>
            <person name="Catto M.A."/>
            <person name="Jacobson A."/>
            <person name="Kennedy G."/>
            <person name="Labadie P."/>
            <person name="Hunt B.G."/>
            <person name="Srinivasan R."/>
        </authorList>
    </citation>
    <scope>NUCLEOTIDE SEQUENCE</scope>
    <source>
        <strain evidence="1">PL_HMW_Pooled</strain>
        <tissue evidence="1">Head</tissue>
    </source>
</reference>
<dbReference type="EMBL" id="JAHWGI010001278">
    <property type="protein sequence ID" value="KAK3927163.1"/>
    <property type="molecule type" value="Genomic_DNA"/>
</dbReference>
<reference evidence="1" key="2">
    <citation type="journal article" date="2023" name="BMC Genomics">
        <title>Pest status, molecular evolution, and epigenetic factors derived from the genome assembly of Frankliniella fusca, a thysanopteran phytovirus vector.</title>
        <authorList>
            <person name="Catto M.A."/>
            <person name="Labadie P.E."/>
            <person name="Jacobson A.L."/>
            <person name="Kennedy G.G."/>
            <person name="Srinivasan R."/>
            <person name="Hunt B.G."/>
        </authorList>
    </citation>
    <scope>NUCLEOTIDE SEQUENCE</scope>
    <source>
        <strain evidence="1">PL_HMW_Pooled</strain>
    </source>
</reference>
<evidence type="ECO:0000313" key="2">
    <source>
        <dbReference type="Proteomes" id="UP001219518"/>
    </source>
</evidence>
<keyword evidence="1" id="KW-0396">Initiation factor</keyword>
<sequence>MLTVVNRCANRILALRSAQRSVALLSSETENAATKKKKKPPEVRINLIENTTLTVISLDGAKKLAAKKGCQLTPVDSPAHWMLSGDRTPYEFLAPSQKASKKVDDVKAQGFKGLKTSIFSSSIQERDIAVKIKQLTKWIKSGYVVEVAIDVSENSNAIRAAVEEAIGDTAKLPGTIKRDSKTLLKLRYEPLIKPNKKEDELETAGS</sequence>
<accession>A0AAE1HTH3</accession>
<name>A0AAE1HTH3_9NEOP</name>
<dbReference type="Gene3D" id="3.30.110.10">
    <property type="entry name" value="Translation initiation factor 3 (IF-3), C-terminal domain"/>
    <property type="match status" value="1"/>
</dbReference>
<dbReference type="AlphaFoldDB" id="A0AAE1HTH3"/>
<evidence type="ECO:0000313" key="1">
    <source>
        <dbReference type="EMBL" id="KAK3927163.1"/>
    </source>
</evidence>
<protein>
    <submittedName>
        <fullName evidence="1">Translation initiation factor IF-3, mitochondrial</fullName>
    </submittedName>
</protein>
<proteinExistence type="predicted"/>
<dbReference type="InterPro" id="IPR036788">
    <property type="entry name" value="T_IF-3_C_sf"/>
</dbReference>